<proteinExistence type="predicted"/>
<gene>
    <name evidence="1" type="ORF">LCGC14_1285660</name>
</gene>
<organism evidence="1">
    <name type="scientific">marine sediment metagenome</name>
    <dbReference type="NCBI Taxonomy" id="412755"/>
    <lineage>
        <taxon>unclassified sequences</taxon>
        <taxon>metagenomes</taxon>
        <taxon>ecological metagenomes</taxon>
    </lineage>
</organism>
<dbReference type="AlphaFoldDB" id="A0A0F9KVM2"/>
<name>A0A0F9KVM2_9ZZZZ</name>
<comment type="caution">
    <text evidence="1">The sequence shown here is derived from an EMBL/GenBank/DDBJ whole genome shotgun (WGS) entry which is preliminary data.</text>
</comment>
<accession>A0A0F9KVM2</accession>
<protein>
    <submittedName>
        <fullName evidence="1">Uncharacterized protein</fullName>
    </submittedName>
</protein>
<dbReference type="EMBL" id="LAZR01007357">
    <property type="protein sequence ID" value="KKM85783.1"/>
    <property type="molecule type" value="Genomic_DNA"/>
</dbReference>
<sequence>MATPTPKSPEIESLLEGFSGRTSAIEANRCVDEPIGCGKPVMDFKDDPSEDEYRTSGLCQICQDEVFGN</sequence>
<evidence type="ECO:0000313" key="1">
    <source>
        <dbReference type="EMBL" id="KKM85783.1"/>
    </source>
</evidence>
<reference evidence="1" key="1">
    <citation type="journal article" date="2015" name="Nature">
        <title>Complex archaea that bridge the gap between prokaryotes and eukaryotes.</title>
        <authorList>
            <person name="Spang A."/>
            <person name="Saw J.H."/>
            <person name="Jorgensen S.L."/>
            <person name="Zaremba-Niedzwiedzka K."/>
            <person name="Martijn J."/>
            <person name="Lind A.E."/>
            <person name="van Eijk R."/>
            <person name="Schleper C."/>
            <person name="Guy L."/>
            <person name="Ettema T.J."/>
        </authorList>
    </citation>
    <scope>NUCLEOTIDE SEQUENCE</scope>
</reference>